<feature type="compositionally biased region" description="Basic and acidic residues" evidence="1">
    <location>
        <begin position="103"/>
        <end position="115"/>
    </location>
</feature>
<evidence type="ECO:0000313" key="2">
    <source>
        <dbReference type="EMBL" id="ELW70922.1"/>
    </source>
</evidence>
<dbReference type="EMBL" id="KB320481">
    <property type="protein sequence ID" value="ELW70922.1"/>
    <property type="molecule type" value="Genomic_DNA"/>
</dbReference>
<evidence type="ECO:0000256" key="1">
    <source>
        <dbReference type="SAM" id="MobiDB-lite"/>
    </source>
</evidence>
<gene>
    <name evidence="2" type="ORF">TREES_T100015824</name>
</gene>
<dbReference type="AlphaFoldDB" id="L9LAZ7"/>
<name>L9LAZ7_TUPCH</name>
<organism evidence="2 3">
    <name type="scientific">Tupaia chinensis</name>
    <name type="common">Chinese tree shrew</name>
    <name type="synonym">Tupaia belangeri chinensis</name>
    <dbReference type="NCBI Taxonomy" id="246437"/>
    <lineage>
        <taxon>Eukaryota</taxon>
        <taxon>Metazoa</taxon>
        <taxon>Chordata</taxon>
        <taxon>Craniata</taxon>
        <taxon>Vertebrata</taxon>
        <taxon>Euteleostomi</taxon>
        <taxon>Mammalia</taxon>
        <taxon>Eutheria</taxon>
        <taxon>Euarchontoglires</taxon>
        <taxon>Scandentia</taxon>
        <taxon>Tupaiidae</taxon>
        <taxon>Tupaia</taxon>
    </lineage>
</organism>
<dbReference type="InParanoid" id="L9LAZ7"/>
<keyword evidence="3" id="KW-1185">Reference proteome</keyword>
<accession>L9LAZ7</accession>
<reference evidence="3" key="1">
    <citation type="submission" date="2012-07" db="EMBL/GenBank/DDBJ databases">
        <title>Genome of the Chinese tree shrew, a rising model animal genetically related to primates.</title>
        <authorList>
            <person name="Zhang G."/>
            <person name="Fan Y."/>
            <person name="Yao Y."/>
            <person name="Huang Z."/>
        </authorList>
    </citation>
    <scope>NUCLEOTIDE SEQUENCE [LARGE SCALE GENOMIC DNA]</scope>
</reference>
<sequence>MPGPSPAHARVSGARACCPDPTGPQHPGPSTGTGPEFRTFPAPWLPASGPFQRASAIAAPVPRITYRPGGGSSLRTPRASAKLWPGERGGDAGASGPAGKATGLEEPRLRTDKPPGHFPCFPRGSERARKRSKMAASQPLRTASPRYARRRPFARRTSSAETAGARDLSAAAGYGGG</sequence>
<dbReference type="Proteomes" id="UP000011518">
    <property type="component" value="Unassembled WGS sequence"/>
</dbReference>
<reference evidence="3" key="2">
    <citation type="journal article" date="2013" name="Nat. Commun.">
        <title>Genome of the Chinese tree shrew.</title>
        <authorList>
            <person name="Fan Y."/>
            <person name="Huang Z.Y."/>
            <person name="Cao C.C."/>
            <person name="Chen C.S."/>
            <person name="Chen Y.X."/>
            <person name="Fan D.D."/>
            <person name="He J."/>
            <person name="Hou H.L."/>
            <person name="Hu L."/>
            <person name="Hu X.T."/>
            <person name="Jiang X.T."/>
            <person name="Lai R."/>
            <person name="Lang Y.S."/>
            <person name="Liang B."/>
            <person name="Liao S.G."/>
            <person name="Mu D."/>
            <person name="Ma Y.Y."/>
            <person name="Niu Y.Y."/>
            <person name="Sun X.Q."/>
            <person name="Xia J.Q."/>
            <person name="Xiao J."/>
            <person name="Xiong Z.Q."/>
            <person name="Xu L."/>
            <person name="Yang L."/>
            <person name="Zhang Y."/>
            <person name="Zhao W."/>
            <person name="Zhao X.D."/>
            <person name="Zheng Y.T."/>
            <person name="Zhou J.M."/>
            <person name="Zhu Y.B."/>
            <person name="Zhang G.J."/>
            <person name="Wang J."/>
            <person name="Yao Y.G."/>
        </authorList>
    </citation>
    <scope>NUCLEOTIDE SEQUENCE [LARGE SCALE GENOMIC DNA]</scope>
</reference>
<feature type="region of interest" description="Disordered" evidence="1">
    <location>
        <begin position="1"/>
        <end position="46"/>
    </location>
</feature>
<proteinExistence type="predicted"/>
<evidence type="ECO:0000313" key="3">
    <source>
        <dbReference type="Proteomes" id="UP000011518"/>
    </source>
</evidence>
<protein>
    <submittedName>
        <fullName evidence="2">Uncharacterized protein</fullName>
    </submittedName>
</protein>
<feature type="region of interest" description="Disordered" evidence="1">
    <location>
        <begin position="65"/>
        <end position="177"/>
    </location>
</feature>